<dbReference type="InterPro" id="IPR008928">
    <property type="entry name" value="6-hairpin_glycosidase_sf"/>
</dbReference>
<evidence type="ECO:0000256" key="14">
    <source>
        <dbReference type="SAM" id="SignalP"/>
    </source>
</evidence>
<keyword evidence="18" id="KW-1185">Reference proteome</keyword>
<evidence type="ECO:0000256" key="7">
    <source>
        <dbReference type="ARBA" id="ARBA00022989"/>
    </source>
</evidence>
<dbReference type="InterPro" id="IPR031335">
    <property type="entry name" value="Glyco_hydro_63_C"/>
</dbReference>
<evidence type="ECO:0000259" key="15">
    <source>
        <dbReference type="Pfam" id="PF03200"/>
    </source>
</evidence>
<keyword evidence="3" id="KW-0812">Transmembrane</keyword>
<accession>A0AAV5R3E2</accession>
<dbReference type="GO" id="GO:0005789">
    <property type="term" value="C:endoplasmic reticulum membrane"/>
    <property type="evidence" value="ECO:0007669"/>
    <property type="project" value="UniProtKB-SubCell"/>
</dbReference>
<dbReference type="AlphaFoldDB" id="A0AAV5R3E2"/>
<feature type="chain" id="PRO_5043943982" description="Mannosyl-oligosaccharide glucosidase" evidence="14">
    <location>
        <begin position="21"/>
        <end position="800"/>
    </location>
</feature>
<comment type="function">
    <text evidence="12">Cleaves the distal alpha 1,2-linked glucose residue from the Glc(3)Man(9)GlcNAc(2) oligosaccharide precursor.</text>
</comment>
<keyword evidence="4 12" id="KW-0378">Hydrolase</keyword>
<evidence type="ECO:0000256" key="12">
    <source>
        <dbReference type="RuleBase" id="RU368089"/>
    </source>
</evidence>
<comment type="pathway">
    <text evidence="13">Glycan metabolism; N-glycan degradation.</text>
</comment>
<evidence type="ECO:0000313" key="18">
    <source>
        <dbReference type="Proteomes" id="UP001378960"/>
    </source>
</evidence>
<dbReference type="Pfam" id="PF03200">
    <property type="entry name" value="Glyco_hydro_63"/>
    <property type="match status" value="1"/>
</dbReference>
<dbReference type="InterPro" id="IPR004888">
    <property type="entry name" value="Glycoside_hydrolase_63"/>
</dbReference>
<dbReference type="Proteomes" id="UP001378960">
    <property type="component" value="Unassembled WGS sequence"/>
</dbReference>
<evidence type="ECO:0000256" key="5">
    <source>
        <dbReference type="ARBA" id="ARBA00022824"/>
    </source>
</evidence>
<feature type="domain" description="Glycosyl hydrolase family 63 N-terminal" evidence="16">
    <location>
        <begin position="39"/>
        <end position="249"/>
    </location>
</feature>
<feature type="signal peptide" evidence="14">
    <location>
        <begin position="1"/>
        <end position="20"/>
    </location>
</feature>
<evidence type="ECO:0000256" key="8">
    <source>
        <dbReference type="ARBA" id="ARBA00023136"/>
    </source>
</evidence>
<keyword evidence="10 12" id="KW-0326">Glycosidase</keyword>
<dbReference type="EMBL" id="BTGB01000003">
    <property type="protein sequence ID" value="GMM46074.1"/>
    <property type="molecule type" value="Genomic_DNA"/>
</dbReference>
<comment type="caution">
    <text evidence="17">The sequence shown here is derived from an EMBL/GenBank/DDBJ whole genome shotgun (WGS) entry which is preliminary data.</text>
</comment>
<dbReference type="InterPro" id="IPR038518">
    <property type="entry name" value="Glyco_hydro_63N_sf"/>
</dbReference>
<evidence type="ECO:0000256" key="9">
    <source>
        <dbReference type="ARBA" id="ARBA00023180"/>
    </source>
</evidence>
<comment type="similarity">
    <text evidence="2 12">Belongs to the glycosyl hydrolase 63 family.</text>
</comment>
<evidence type="ECO:0000256" key="3">
    <source>
        <dbReference type="ARBA" id="ARBA00022692"/>
    </source>
</evidence>
<protein>
    <recommendedName>
        <fullName evidence="11 12">Mannosyl-oligosaccharide glucosidase</fullName>
        <ecNumber evidence="11 12">3.2.1.106</ecNumber>
    </recommendedName>
    <alternativeName>
        <fullName evidence="13">Glucosidase I</fullName>
    </alternativeName>
</protein>
<gene>
    <name evidence="17" type="ORF">DAPK24_026490</name>
</gene>
<dbReference type="EC" id="3.2.1.106" evidence="11 12"/>
<organism evidence="17 18">
    <name type="scientific">Pichia kluyveri</name>
    <name type="common">Yeast</name>
    <dbReference type="NCBI Taxonomy" id="36015"/>
    <lineage>
        <taxon>Eukaryota</taxon>
        <taxon>Fungi</taxon>
        <taxon>Dikarya</taxon>
        <taxon>Ascomycota</taxon>
        <taxon>Saccharomycotina</taxon>
        <taxon>Pichiomycetes</taxon>
        <taxon>Pichiales</taxon>
        <taxon>Pichiaceae</taxon>
        <taxon>Pichia</taxon>
    </lineage>
</organism>
<dbReference type="Pfam" id="PF16923">
    <property type="entry name" value="Glyco_hydro_63N"/>
    <property type="match status" value="1"/>
</dbReference>
<sequence length="800" mass="92271">MDGVLLALLLICFRLTNVISELIEPNFPQDEYNNINSNSLLWGPYRSNLYLGLRPRIPDSILTGLLWFPADTFHGVLLSKQSCDPKHNIKKFGWTDYDPRYGGIETIVDDDCKLNITTEFVKSDDGQNWVLRVKGKTHNKHSINSIVYHVGMQDGELDFDGEFAGGSNNLVEEDVKLNGNLKSLGGMFDIKIIDDIDNVMAVSNTIDFDNSYDPSLTHYVSLTVPKDEVWKASEIFWTIVKLNLEQLETVDKTTYEFSPIELFQIRNSFGFKGNLHFIQKTFVGDFQFDIVFNMHESNDKFDSDDFTGKLDETFNLIDDKFTRKYQLNVPFNTQEYISFAKEILSQLLGGITYLNDDRKINTDEMKEDSVHINSKIEGGNEGPYELFTCVSSRLFASRGGYWDEGFHLLPICDYDSDLALEIIKSWILLIDDSGWIAKEQILGDEARSKAYAETIVPNTHIASPPTLMLALSKIIKLSESSQNVIDGHALASDILDKKSLGSLHEENMDLLVFYLRKLYAKLQKHYEWFRETQRGNSDEIERDYSNNKEIYRWKGRGEDTTPPSGMDDYPRGDVDIGELNVDLLSWMGLMTRSMYEIAEIIEKYDDLRTYKERYNDIVKNIVDVHWSENDGMFCDVNVDEDDNDIFECHEGYVTLMPFIHTLIDSSDNIKLVKILKALKDPSKLWSNYGIRSLSKKDLNYHKGEDYWRGNIYVNINYLILEALYHYGSDENVSEEARNLANEIYVELRENIVNTVFNEYNRTGYAWEQYNEENGVGEKSRHFLGWTSLVVSIMKMPKEIT</sequence>
<dbReference type="SUPFAM" id="SSF48208">
    <property type="entry name" value="Six-hairpin glycosidases"/>
    <property type="match status" value="1"/>
</dbReference>
<dbReference type="GO" id="GO:0009311">
    <property type="term" value="P:oligosaccharide metabolic process"/>
    <property type="evidence" value="ECO:0007669"/>
    <property type="project" value="UniProtKB-UniRule"/>
</dbReference>
<evidence type="ECO:0000256" key="1">
    <source>
        <dbReference type="ARBA" id="ARBA00004648"/>
    </source>
</evidence>
<keyword evidence="5 12" id="KW-0256">Endoplasmic reticulum</keyword>
<evidence type="ECO:0000256" key="6">
    <source>
        <dbReference type="ARBA" id="ARBA00022968"/>
    </source>
</evidence>
<evidence type="ECO:0000256" key="2">
    <source>
        <dbReference type="ARBA" id="ARBA00010833"/>
    </source>
</evidence>
<keyword evidence="8" id="KW-0472">Membrane</keyword>
<evidence type="ECO:0000256" key="4">
    <source>
        <dbReference type="ARBA" id="ARBA00022801"/>
    </source>
</evidence>
<feature type="domain" description="Glycosyl hydrolase family 63 C-terminal" evidence="15">
    <location>
        <begin position="304"/>
        <end position="794"/>
    </location>
</feature>
<dbReference type="PANTHER" id="PTHR10412:SF11">
    <property type="entry name" value="MANNOSYL-OLIGOSACCHARIDE GLUCOSIDASE"/>
    <property type="match status" value="1"/>
</dbReference>
<keyword evidence="7" id="KW-1133">Transmembrane helix</keyword>
<reference evidence="17 18" key="1">
    <citation type="journal article" date="2023" name="Elife">
        <title>Identification of key yeast species and microbe-microbe interactions impacting larval growth of Drosophila in the wild.</title>
        <authorList>
            <person name="Mure A."/>
            <person name="Sugiura Y."/>
            <person name="Maeda R."/>
            <person name="Honda K."/>
            <person name="Sakurai N."/>
            <person name="Takahashi Y."/>
            <person name="Watada M."/>
            <person name="Katoh T."/>
            <person name="Gotoh A."/>
            <person name="Gotoh Y."/>
            <person name="Taniguchi I."/>
            <person name="Nakamura K."/>
            <person name="Hayashi T."/>
            <person name="Katayama T."/>
            <person name="Uemura T."/>
            <person name="Hattori Y."/>
        </authorList>
    </citation>
    <scope>NUCLEOTIDE SEQUENCE [LARGE SCALE GENOMIC DNA]</scope>
    <source>
        <strain evidence="17 18">PK-24</strain>
    </source>
</reference>
<keyword evidence="14" id="KW-0732">Signal</keyword>
<evidence type="ECO:0000256" key="10">
    <source>
        <dbReference type="ARBA" id="ARBA00023295"/>
    </source>
</evidence>
<comment type="catalytic activity">
    <reaction evidence="12">
        <text>N(4)-(alpha-D-Glc-(1-&gt;2)-alpha-D-Glc-(1-&gt;3)-alpha-D-Glc-(1-&gt;3)-alpha-D-Man-(1-&gt;2)-alpha-D-Man-(1-&gt;2)-alpha-D-Man-(1-&gt;3)-[alpha-D-Man-(1-&gt;2)-alpha-D-Man-(1-&gt;3)-[alpha-D-Man-(1-&gt;2)-alpha-D-Man-(1-&gt;6)]-alpha-D-Man-(1-&gt;6)]-beta-D-Man-(1-&gt;4)-beta-D-GlcNAc-(1-&gt;4)-beta-D-GlcNAc)-L-asparaginyl-[protein] + H2O = N(4)-(alpha-D-Glc-(1-&gt;3)-alpha-D-Glc-(1-&gt;3)-alpha-D-Man-(1-&gt;2)-alpha-D-Man-(1-&gt;2)-alpha-D-Man-(1-&gt;3)-[alpha-D-Man-(1-&gt;2)-alpha-D-Man-(1-&gt;3)-[alpha-D-Man-(1-&gt;2)-alpha-D-Man-(1-&gt;6)]-alpha-D-Man-(1-&gt;6)]-beta-D-Man-(1-&gt;4)-beta-D-GlcNAc-(1-&gt;4)-beta-D-GlcNAc)-L-asparaginyl-[protein] + beta-D-glucose</text>
        <dbReference type="Rhea" id="RHEA:55988"/>
        <dbReference type="Rhea" id="RHEA-COMP:12806"/>
        <dbReference type="Rhea" id="RHEA-COMP:14355"/>
        <dbReference type="ChEBI" id="CHEBI:15377"/>
        <dbReference type="ChEBI" id="CHEBI:15903"/>
        <dbReference type="ChEBI" id="CHEBI:59082"/>
        <dbReference type="ChEBI" id="CHEBI:132537"/>
        <dbReference type="EC" id="3.2.1.106"/>
    </reaction>
</comment>
<evidence type="ECO:0000313" key="17">
    <source>
        <dbReference type="EMBL" id="GMM46074.1"/>
    </source>
</evidence>
<dbReference type="InterPro" id="IPR031631">
    <property type="entry name" value="Glyco_hydro_63N"/>
</dbReference>
<evidence type="ECO:0000259" key="16">
    <source>
        <dbReference type="Pfam" id="PF16923"/>
    </source>
</evidence>
<comment type="subcellular location">
    <subcellularLocation>
        <location evidence="1 12">Endoplasmic reticulum membrane</location>
        <topology evidence="1 12">Single-pass type II membrane protein</topology>
    </subcellularLocation>
</comment>
<dbReference type="InterPro" id="IPR012341">
    <property type="entry name" value="6hp_glycosidase-like_sf"/>
</dbReference>
<evidence type="ECO:0000256" key="11">
    <source>
        <dbReference type="ARBA" id="ARBA00038888"/>
    </source>
</evidence>
<dbReference type="Gene3D" id="1.50.10.10">
    <property type="match status" value="1"/>
</dbReference>
<keyword evidence="6" id="KW-0735">Signal-anchor</keyword>
<dbReference type="Gene3D" id="2.70.98.110">
    <property type="entry name" value="Glycosyl hydrolase family 63, N-terminal domain"/>
    <property type="match status" value="1"/>
</dbReference>
<dbReference type="PANTHER" id="PTHR10412">
    <property type="entry name" value="MANNOSYL-OLIGOSACCHARIDE GLUCOSIDASE"/>
    <property type="match status" value="1"/>
</dbReference>
<evidence type="ECO:0000256" key="13">
    <source>
        <dbReference type="RuleBase" id="RU369107"/>
    </source>
</evidence>
<dbReference type="GO" id="GO:0006487">
    <property type="term" value="P:protein N-linked glycosylation"/>
    <property type="evidence" value="ECO:0007669"/>
    <property type="project" value="UniProtKB-UniRule"/>
</dbReference>
<name>A0AAV5R3E2_PICKL</name>
<dbReference type="GO" id="GO:0004573">
    <property type="term" value="F:Glc3Man9GlcNAc2 oligosaccharide glucosidase activity"/>
    <property type="evidence" value="ECO:0007669"/>
    <property type="project" value="UniProtKB-UniRule"/>
</dbReference>
<proteinExistence type="inferred from homology"/>
<keyword evidence="9 13" id="KW-0325">Glycoprotein</keyword>